<accession>A0A059ANR9</accession>
<comment type="similarity">
    <text evidence="2">Belongs to the Cold-regulated 413 protein family.</text>
</comment>
<evidence type="ECO:0000256" key="6">
    <source>
        <dbReference type="SAM" id="Phobius"/>
    </source>
</evidence>
<evidence type="ECO:0000256" key="2">
    <source>
        <dbReference type="ARBA" id="ARBA00005852"/>
    </source>
</evidence>
<evidence type="ECO:0000256" key="1">
    <source>
        <dbReference type="ARBA" id="ARBA00004141"/>
    </source>
</evidence>
<dbReference type="Gramene" id="KCW55050">
    <property type="protein sequence ID" value="KCW55050"/>
    <property type="gene ID" value="EUGRSUZ_I01024"/>
</dbReference>
<dbReference type="KEGG" id="egr:104418634"/>
<feature type="transmembrane region" description="Helical" evidence="6">
    <location>
        <begin position="146"/>
        <end position="164"/>
    </location>
</feature>
<dbReference type="InterPro" id="IPR008892">
    <property type="entry name" value="COR413"/>
</dbReference>
<comment type="subcellular location">
    <subcellularLocation>
        <location evidence="1">Membrane</location>
        <topology evidence="1">Multi-pass membrane protein</topology>
    </subcellularLocation>
</comment>
<sequence length="202" mass="22955">MGRMDYLAMKTDPAMDDQISTDINELKVAAKKLFGHAAQLGGIRFGTTFLKWTASAAAIYLLVLDRTNWRTNMLTSLLVPYVFFSLPPSLFHMLREDFGKWVAFVTVVLKLFFPRHFPEWLEMPGSLILLVAVAPHFFAHSLRDRWFGVLICLLIGCYLLQEHIRASGGFRNALTQSHGISNTLGIVILIIFPVWALLIHFF</sequence>
<evidence type="ECO:0000256" key="4">
    <source>
        <dbReference type="ARBA" id="ARBA00022989"/>
    </source>
</evidence>
<dbReference type="OrthoDB" id="1887731at2759"/>
<dbReference type="Pfam" id="PF05562">
    <property type="entry name" value="WCOR413"/>
    <property type="match status" value="1"/>
</dbReference>
<dbReference type="OMA" id="VWALLIH"/>
<dbReference type="GO" id="GO:0016020">
    <property type="term" value="C:membrane"/>
    <property type="evidence" value="ECO:0007669"/>
    <property type="project" value="UniProtKB-SubCell"/>
</dbReference>
<keyword evidence="4 6" id="KW-1133">Transmembrane helix</keyword>
<evidence type="ECO:0000256" key="5">
    <source>
        <dbReference type="ARBA" id="ARBA00023136"/>
    </source>
</evidence>
<evidence type="ECO:0000313" key="7">
    <source>
        <dbReference type="EMBL" id="KCW55050.1"/>
    </source>
</evidence>
<reference evidence="7" key="1">
    <citation type="submission" date="2013-07" db="EMBL/GenBank/DDBJ databases">
        <title>The genome of Eucalyptus grandis.</title>
        <authorList>
            <person name="Schmutz J."/>
            <person name="Hayes R."/>
            <person name="Myburg A."/>
            <person name="Tuskan G."/>
            <person name="Grattapaglia D."/>
            <person name="Rokhsar D.S."/>
        </authorList>
    </citation>
    <scope>NUCLEOTIDE SEQUENCE</scope>
    <source>
        <tissue evidence="7">Leaf extractions</tissue>
    </source>
</reference>
<proteinExistence type="inferred from homology"/>
<name>A0A059ANR9_EUCGR</name>
<dbReference type="PANTHER" id="PTHR33596:SF23">
    <property type="entry name" value="COLD-REGULATED 413 PLASMA MEMBRANE PROTEIN 2"/>
    <property type="match status" value="1"/>
</dbReference>
<evidence type="ECO:0008006" key="8">
    <source>
        <dbReference type="Google" id="ProtNLM"/>
    </source>
</evidence>
<gene>
    <name evidence="7" type="ORF">EUGRSUZ_I01024</name>
</gene>
<keyword evidence="5 6" id="KW-0472">Membrane</keyword>
<dbReference type="STRING" id="71139.A0A059ANR9"/>
<dbReference type="FunCoup" id="A0A059ANR9">
    <property type="interactions" value="622"/>
</dbReference>
<organism evidence="7">
    <name type="scientific">Eucalyptus grandis</name>
    <name type="common">Flooded gum</name>
    <dbReference type="NCBI Taxonomy" id="71139"/>
    <lineage>
        <taxon>Eukaryota</taxon>
        <taxon>Viridiplantae</taxon>
        <taxon>Streptophyta</taxon>
        <taxon>Embryophyta</taxon>
        <taxon>Tracheophyta</taxon>
        <taxon>Spermatophyta</taxon>
        <taxon>Magnoliopsida</taxon>
        <taxon>eudicotyledons</taxon>
        <taxon>Gunneridae</taxon>
        <taxon>Pentapetalae</taxon>
        <taxon>rosids</taxon>
        <taxon>malvids</taxon>
        <taxon>Myrtales</taxon>
        <taxon>Myrtaceae</taxon>
        <taxon>Myrtoideae</taxon>
        <taxon>Eucalypteae</taxon>
        <taxon>Eucalyptus</taxon>
    </lineage>
</organism>
<feature type="transmembrane region" description="Helical" evidence="6">
    <location>
        <begin position="41"/>
        <end position="63"/>
    </location>
</feature>
<dbReference type="EMBL" id="KK198761">
    <property type="protein sequence ID" value="KCW55050.1"/>
    <property type="molecule type" value="Genomic_DNA"/>
</dbReference>
<feature type="transmembrane region" description="Helical" evidence="6">
    <location>
        <begin position="123"/>
        <end position="139"/>
    </location>
</feature>
<evidence type="ECO:0000256" key="3">
    <source>
        <dbReference type="ARBA" id="ARBA00022692"/>
    </source>
</evidence>
<feature type="transmembrane region" description="Helical" evidence="6">
    <location>
        <begin position="184"/>
        <end position="201"/>
    </location>
</feature>
<dbReference type="InParanoid" id="A0A059ANR9"/>
<keyword evidence="3 6" id="KW-0812">Transmembrane</keyword>
<dbReference type="PANTHER" id="PTHR33596">
    <property type="entry name" value="COLD-REGULATED 413 PLASMA MEMBRANE PROTEIN 2"/>
    <property type="match status" value="1"/>
</dbReference>
<protein>
    <recommendedName>
        <fullName evidence="8">Cold-regulated 413 plasma membrane protein 2</fullName>
    </recommendedName>
</protein>
<dbReference type="eggNOG" id="ENOG502QQY4">
    <property type="taxonomic scope" value="Eukaryota"/>
</dbReference>
<dbReference type="AlphaFoldDB" id="A0A059ANR9"/>